<evidence type="ECO:0000313" key="2">
    <source>
        <dbReference type="EMBL" id="GAN36694.1"/>
    </source>
</evidence>
<dbReference type="Proteomes" id="UP000032552">
    <property type="component" value="Unassembled WGS sequence"/>
</dbReference>
<evidence type="ECO:0000313" key="3">
    <source>
        <dbReference type="Proteomes" id="UP000032552"/>
    </source>
</evidence>
<proteinExistence type="predicted"/>
<dbReference type="AlphaFoldDB" id="A0A0C9PX57"/>
<dbReference type="RefSeq" id="WP_003569988.1">
    <property type="nucleotide sequence ID" value="NZ_BAYM01000086.1"/>
</dbReference>
<feature type="transmembrane region" description="Helical" evidence="1">
    <location>
        <begin position="6"/>
        <end position="22"/>
    </location>
</feature>
<comment type="caution">
    <text evidence="2">The sequence shown here is derived from an EMBL/GenBank/DDBJ whole genome shotgun (WGS) entry which is preliminary data.</text>
</comment>
<feature type="transmembrane region" description="Helical" evidence="1">
    <location>
        <begin position="42"/>
        <end position="63"/>
    </location>
</feature>
<feature type="transmembrane region" description="Helical" evidence="1">
    <location>
        <begin position="69"/>
        <end position="87"/>
    </location>
</feature>
<evidence type="ECO:0008006" key="4">
    <source>
        <dbReference type="Google" id="ProtNLM"/>
    </source>
</evidence>
<evidence type="ECO:0000256" key="1">
    <source>
        <dbReference type="SAM" id="Phobius"/>
    </source>
</evidence>
<keyword evidence="1" id="KW-0812">Transmembrane</keyword>
<name>A0A0C9PX57_LACPA</name>
<organism evidence="2 3">
    <name type="scientific">Lacticaseibacillus paracasei NRIC 0644</name>
    <dbReference type="NCBI Taxonomy" id="1435038"/>
    <lineage>
        <taxon>Bacteria</taxon>
        <taxon>Bacillati</taxon>
        <taxon>Bacillota</taxon>
        <taxon>Bacilli</taxon>
        <taxon>Lactobacillales</taxon>
        <taxon>Lactobacillaceae</taxon>
        <taxon>Lacticaseibacillus</taxon>
    </lineage>
</organism>
<sequence>MTLLLMGIYAVVTFALAAYTWSHREQNFLIIKKPTPGLTRFLKLFACLFVLVGIAAIIGGLFFPLWANLVILVVGAFLAMIFVLISLTQMKL</sequence>
<accession>A0A0C9PX57</accession>
<dbReference type="EMBL" id="BAYM01000086">
    <property type="protein sequence ID" value="GAN36694.1"/>
    <property type="molecule type" value="Genomic_DNA"/>
</dbReference>
<keyword evidence="1" id="KW-1133">Transmembrane helix</keyword>
<reference evidence="3" key="1">
    <citation type="submission" date="2014-05" db="EMBL/GenBank/DDBJ databases">
        <title>Whole genome sequencing of Lactobacillus casei NRIC0644.</title>
        <authorList>
            <person name="Atarashi H."/>
            <person name="Yoshida Y."/>
            <person name="Fujimura S."/>
            <person name="Tanaka N."/>
            <person name="Shiwa Y."/>
            <person name="Yoshikawa H."/>
            <person name="Okada S."/>
            <person name="Nakagawa J."/>
        </authorList>
    </citation>
    <scope>NUCLEOTIDE SEQUENCE [LARGE SCALE GENOMIC DNA]</scope>
    <source>
        <strain evidence="3">NRIC0644</strain>
    </source>
</reference>
<protein>
    <recommendedName>
        <fullName evidence="4">Integral membrane protein</fullName>
    </recommendedName>
</protein>
<gene>
    <name evidence="2" type="ORF">LC0644_1283</name>
</gene>
<keyword evidence="1" id="KW-0472">Membrane</keyword>